<accession>A0A916UQ97</accession>
<dbReference type="AlphaFoldDB" id="A0A916UQ97"/>
<keyword evidence="2" id="KW-1185">Reference proteome</keyword>
<evidence type="ECO:0000313" key="2">
    <source>
        <dbReference type="Proteomes" id="UP000637002"/>
    </source>
</evidence>
<dbReference type="EMBL" id="BMGG01000009">
    <property type="protein sequence ID" value="GGC83039.1"/>
    <property type="molecule type" value="Genomic_DNA"/>
</dbReference>
<evidence type="ECO:0000313" key="1">
    <source>
        <dbReference type="EMBL" id="GGC83039.1"/>
    </source>
</evidence>
<reference evidence="1" key="2">
    <citation type="submission" date="2020-09" db="EMBL/GenBank/DDBJ databases">
        <authorList>
            <person name="Sun Q."/>
            <person name="Zhou Y."/>
        </authorList>
    </citation>
    <scope>NUCLEOTIDE SEQUENCE</scope>
    <source>
        <strain evidence="1">CGMCC 1.12919</strain>
    </source>
</reference>
<organism evidence="1 2">
    <name type="scientific">Chelatococcus reniformis</name>
    <dbReference type="NCBI Taxonomy" id="1494448"/>
    <lineage>
        <taxon>Bacteria</taxon>
        <taxon>Pseudomonadati</taxon>
        <taxon>Pseudomonadota</taxon>
        <taxon>Alphaproteobacteria</taxon>
        <taxon>Hyphomicrobiales</taxon>
        <taxon>Chelatococcaceae</taxon>
        <taxon>Chelatococcus</taxon>
    </lineage>
</organism>
<reference evidence="1" key="1">
    <citation type="journal article" date="2014" name="Int. J. Syst. Evol. Microbiol.">
        <title>Complete genome sequence of Corynebacterium casei LMG S-19264T (=DSM 44701T), isolated from a smear-ripened cheese.</title>
        <authorList>
            <consortium name="US DOE Joint Genome Institute (JGI-PGF)"/>
            <person name="Walter F."/>
            <person name="Albersmeier A."/>
            <person name="Kalinowski J."/>
            <person name="Ruckert C."/>
        </authorList>
    </citation>
    <scope>NUCLEOTIDE SEQUENCE</scope>
    <source>
        <strain evidence="1">CGMCC 1.12919</strain>
    </source>
</reference>
<sequence length="41" mass="4605">MTPGTIVRRYFEEIAEVINVPGKPDLDKAKEIMLRHGLVPA</sequence>
<proteinExistence type="predicted"/>
<dbReference type="Proteomes" id="UP000637002">
    <property type="component" value="Unassembled WGS sequence"/>
</dbReference>
<gene>
    <name evidence="1" type="ORF">GCM10010994_46160</name>
</gene>
<comment type="caution">
    <text evidence="1">The sequence shown here is derived from an EMBL/GenBank/DDBJ whole genome shotgun (WGS) entry which is preliminary data.</text>
</comment>
<protein>
    <submittedName>
        <fullName evidence="1">Uncharacterized protein</fullName>
    </submittedName>
</protein>
<name>A0A916UQ97_9HYPH</name>